<sequence>MAPKIPGAVHDILGVGLRFTYRDLSTDPFPKHSPIQFLDKHLDENYVLKRVISLPGTELLTELLDFANELLESVEEFPRTHFPAITIHSRSASNEDLNADTVAKYYQESISEGCCWLASHLFLHSKATRWCNDLSWKQVDGLEPRSLPLHKARMERRLAEEHFVSRKWSLVLDRNSPSNVWKDSLTSDEQKTWRYLSDCSQRTQLAVWEIFSCTVASDHLFESIRKYAGKSTEERPEFPWKRPGTKEFRIQHPPYKPYSDATQTPWTLPDESLSLGASQRSRASNCDEGTSGPKSSTQPTVIRPLDSLNRGNIEIEDISVWVEDYLQRAWARAVDLDATFIILHRGTTEIICIRHRESQTLFVSEIIDTSVNYYGKLQTAIYAAIVKDQAQRQEMWEKRHLPKAEMTEKKRSFNHVEPDNSYMRKRRRSSSLSLKTEKDAPSTNLTLKERCRKLDLAIVVLNYSLHRSSIPSIFIRRKFNGRDLLAPLSVQSSYPLESCLRIDVRSRIGGGASGHAHRAMMYIGSDNEHFQDVVVKVGRDDYSRQSMRHELQIYEYLARAKVESVPHCYGLFEDIESKHSPYILVTSYAGKSLADLQRKEYIANNGTVTVPKIQQYVTIELGYSLQRPNSFDCSPAFLRGLAEIHAAGIHHRDLRPPNIVIDKNGKVSIIDFDIARLYVTGRQRKHERKRMLKLLSGQEVDYDRTSFRGGHYCDDCSPGTHHAASQWDSEEELVRARSEPP</sequence>
<dbReference type="PROSITE" id="PS00107">
    <property type="entry name" value="PROTEIN_KINASE_ATP"/>
    <property type="match status" value="1"/>
</dbReference>
<reference evidence="4" key="1">
    <citation type="submission" date="2022-08" db="EMBL/GenBank/DDBJ databases">
        <authorList>
            <consortium name="DOE Joint Genome Institute"/>
            <person name="Min B."/>
            <person name="Riley R."/>
            <person name="Sierra-Patev S."/>
            <person name="Naranjo-Ortiz M."/>
            <person name="Looney B."/>
            <person name="Konkel Z."/>
            <person name="Slot J.C."/>
            <person name="Sakamoto Y."/>
            <person name="Steenwyk J.L."/>
            <person name="Rokas A."/>
            <person name="Carro J."/>
            <person name="Camarero S."/>
            <person name="Ferreira P."/>
            <person name="Molpeceres G."/>
            <person name="Ruiz-Duenas F.J."/>
            <person name="Serrano A."/>
            <person name="Henrissat B."/>
            <person name="Drula E."/>
            <person name="Hughes K.W."/>
            <person name="Mata J.L."/>
            <person name="Ishikawa N.K."/>
            <person name="Vargas-Isla R."/>
            <person name="Ushijima S."/>
            <person name="Smith C.A."/>
            <person name="Ahrendt S."/>
            <person name="Andreopoulos W."/>
            <person name="He G."/>
            <person name="Labutti K."/>
            <person name="Lipzen A."/>
            <person name="Ng V."/>
            <person name="Sandor L."/>
            <person name="Barry K."/>
            <person name="Martinez A.T."/>
            <person name="Xiao Y."/>
            <person name="Gibbons J.G."/>
            <person name="Terashima K."/>
            <person name="Hibbett D.S."/>
            <person name="Grigoriev I.V."/>
        </authorList>
    </citation>
    <scope>NUCLEOTIDE SEQUENCE</scope>
    <source>
        <strain evidence="4">TFB10291</strain>
    </source>
</reference>
<feature type="region of interest" description="Disordered" evidence="2">
    <location>
        <begin position="409"/>
        <end position="439"/>
    </location>
</feature>
<comment type="caution">
    <text evidence="4">The sequence shown here is derived from an EMBL/GenBank/DDBJ whole genome shotgun (WGS) entry which is preliminary data.</text>
</comment>
<dbReference type="GO" id="GO:0005524">
    <property type="term" value="F:ATP binding"/>
    <property type="evidence" value="ECO:0007669"/>
    <property type="project" value="UniProtKB-UniRule"/>
</dbReference>
<organism evidence="4 5">
    <name type="scientific">Lentinula aff. detonsa</name>
    <dbReference type="NCBI Taxonomy" id="2804958"/>
    <lineage>
        <taxon>Eukaryota</taxon>
        <taxon>Fungi</taxon>
        <taxon>Dikarya</taxon>
        <taxon>Basidiomycota</taxon>
        <taxon>Agaricomycotina</taxon>
        <taxon>Agaricomycetes</taxon>
        <taxon>Agaricomycetidae</taxon>
        <taxon>Agaricales</taxon>
        <taxon>Marasmiineae</taxon>
        <taxon>Omphalotaceae</taxon>
        <taxon>Lentinula</taxon>
    </lineage>
</organism>
<dbReference type="AlphaFoldDB" id="A0AA38NCG3"/>
<evidence type="ECO:0000313" key="4">
    <source>
        <dbReference type="EMBL" id="KAJ3783961.1"/>
    </source>
</evidence>
<dbReference type="InterPro" id="IPR000719">
    <property type="entry name" value="Prot_kinase_dom"/>
</dbReference>
<keyword evidence="1" id="KW-0547">Nucleotide-binding</keyword>
<dbReference type="Proteomes" id="UP001163798">
    <property type="component" value="Unassembled WGS sequence"/>
</dbReference>
<dbReference type="SUPFAM" id="SSF56112">
    <property type="entry name" value="Protein kinase-like (PK-like)"/>
    <property type="match status" value="1"/>
</dbReference>
<proteinExistence type="predicted"/>
<feature type="region of interest" description="Disordered" evidence="2">
    <location>
        <begin position="721"/>
        <end position="741"/>
    </location>
</feature>
<feature type="region of interest" description="Disordered" evidence="2">
    <location>
        <begin position="279"/>
        <end position="302"/>
    </location>
</feature>
<feature type="compositionally biased region" description="Basic and acidic residues" evidence="2">
    <location>
        <begin position="409"/>
        <end position="418"/>
    </location>
</feature>
<keyword evidence="5" id="KW-1185">Reference proteome</keyword>
<name>A0AA38NCG3_9AGAR</name>
<feature type="domain" description="Protein kinase" evidence="3">
    <location>
        <begin position="502"/>
        <end position="741"/>
    </location>
</feature>
<feature type="compositionally biased region" description="Polar residues" evidence="2">
    <location>
        <begin position="279"/>
        <end position="300"/>
    </location>
</feature>
<dbReference type="Pfam" id="PF00069">
    <property type="entry name" value="Pkinase"/>
    <property type="match status" value="1"/>
</dbReference>
<dbReference type="EMBL" id="MU793396">
    <property type="protein sequence ID" value="KAJ3783961.1"/>
    <property type="molecule type" value="Genomic_DNA"/>
</dbReference>
<dbReference type="InterPro" id="IPR011009">
    <property type="entry name" value="Kinase-like_dom_sf"/>
</dbReference>
<feature type="compositionally biased region" description="Basic and acidic residues" evidence="2">
    <location>
        <begin position="732"/>
        <end position="741"/>
    </location>
</feature>
<evidence type="ECO:0000259" key="3">
    <source>
        <dbReference type="PROSITE" id="PS50011"/>
    </source>
</evidence>
<feature type="binding site" evidence="1">
    <location>
        <position position="536"/>
    </location>
    <ligand>
        <name>ATP</name>
        <dbReference type="ChEBI" id="CHEBI:30616"/>
    </ligand>
</feature>
<dbReference type="SMART" id="SM00220">
    <property type="entry name" value="S_TKc"/>
    <property type="match status" value="1"/>
</dbReference>
<evidence type="ECO:0000256" key="1">
    <source>
        <dbReference type="PROSITE-ProRule" id="PRU10141"/>
    </source>
</evidence>
<evidence type="ECO:0000256" key="2">
    <source>
        <dbReference type="SAM" id="MobiDB-lite"/>
    </source>
</evidence>
<dbReference type="GO" id="GO:0004672">
    <property type="term" value="F:protein kinase activity"/>
    <property type="evidence" value="ECO:0007669"/>
    <property type="project" value="InterPro"/>
</dbReference>
<dbReference type="Gene3D" id="1.10.510.10">
    <property type="entry name" value="Transferase(Phosphotransferase) domain 1"/>
    <property type="match status" value="1"/>
</dbReference>
<keyword evidence="1" id="KW-0067">ATP-binding</keyword>
<dbReference type="InterPro" id="IPR017441">
    <property type="entry name" value="Protein_kinase_ATP_BS"/>
</dbReference>
<accession>A0AA38NCG3</accession>
<dbReference type="PROSITE" id="PS50011">
    <property type="entry name" value="PROTEIN_KINASE_DOM"/>
    <property type="match status" value="1"/>
</dbReference>
<dbReference type="PANTHER" id="PTHR44167">
    <property type="entry name" value="OVARIAN-SPECIFIC SERINE/THREONINE-PROTEIN KINASE LOK-RELATED"/>
    <property type="match status" value="1"/>
</dbReference>
<dbReference type="PANTHER" id="PTHR44167:SF24">
    <property type="entry name" value="SERINE_THREONINE-PROTEIN KINASE CHK2"/>
    <property type="match status" value="1"/>
</dbReference>
<feature type="compositionally biased region" description="Basic and acidic residues" evidence="2">
    <location>
        <begin position="232"/>
        <end position="250"/>
    </location>
</feature>
<feature type="region of interest" description="Disordered" evidence="2">
    <location>
        <begin position="232"/>
        <end position="265"/>
    </location>
</feature>
<gene>
    <name evidence="4" type="ORF">GGU10DRAFT_40226</name>
</gene>
<protein>
    <recommendedName>
        <fullName evidence="3">Protein kinase domain-containing protein</fullName>
    </recommendedName>
</protein>
<evidence type="ECO:0000313" key="5">
    <source>
        <dbReference type="Proteomes" id="UP001163798"/>
    </source>
</evidence>